<evidence type="ECO:0000313" key="1">
    <source>
        <dbReference type="EMBL" id="GBF35666.1"/>
    </source>
</evidence>
<evidence type="ECO:0000313" key="2">
    <source>
        <dbReference type="Proteomes" id="UP000239549"/>
    </source>
</evidence>
<accession>A0A2L2XMU3</accession>
<proteinExistence type="predicted"/>
<dbReference type="RefSeq" id="WP_104373711.1">
    <property type="nucleotide sequence ID" value="NZ_BFAV01000179.1"/>
</dbReference>
<dbReference type="Proteomes" id="UP000239549">
    <property type="component" value="Unassembled WGS sequence"/>
</dbReference>
<protein>
    <submittedName>
        <fullName evidence="1">Uncharacterized protein</fullName>
    </submittedName>
</protein>
<reference evidence="2" key="1">
    <citation type="submission" date="2018-02" db="EMBL/GenBank/DDBJ databases">
        <title>Genome sequence of Desulfocucumis palustris strain NAW-5.</title>
        <authorList>
            <person name="Watanabe M."/>
            <person name="Kojima H."/>
            <person name="Fukui M."/>
        </authorList>
    </citation>
    <scope>NUCLEOTIDE SEQUENCE [LARGE SCALE GENOMIC DNA]</scope>
    <source>
        <strain evidence="2">NAW-5</strain>
    </source>
</reference>
<organism evidence="1 2">
    <name type="scientific">Desulfocucumis palustris</name>
    <dbReference type="NCBI Taxonomy" id="1898651"/>
    <lineage>
        <taxon>Bacteria</taxon>
        <taxon>Bacillati</taxon>
        <taxon>Bacillota</taxon>
        <taxon>Clostridia</taxon>
        <taxon>Eubacteriales</taxon>
        <taxon>Desulfocucumaceae</taxon>
        <taxon>Desulfocucumis</taxon>
    </lineage>
</organism>
<dbReference type="AlphaFoldDB" id="A0A2L2XMU3"/>
<gene>
    <name evidence="1" type="ORF">DCCM_4795</name>
</gene>
<dbReference type="EMBL" id="BFAV01000179">
    <property type="protein sequence ID" value="GBF35666.1"/>
    <property type="molecule type" value="Genomic_DNA"/>
</dbReference>
<dbReference type="OrthoDB" id="1678992at2"/>
<keyword evidence="2" id="KW-1185">Reference proteome</keyword>
<sequence length="228" mass="25211">MPVSTVTVLAMRCPECGRMEFHKISRFAVVRDNAYKVFCACGALKMVIHARSYAKYNVTISCVFCGGSHTRAFSGKHLWSGRVIELLCADTGLGLAHIGQADLVRRAAAEKVDGLDDLINEFGGDGYFHNSTVMNDVLKCLHGIAEKGMLYCQCGDHQIGVEIFPDRLELHCKNCGGVNIIYAETEEDLNVIRQVDEIELAKNGFEYLDSLASTGKIKKSRPKHHNKT</sequence>
<name>A0A2L2XMU3_9FIRM</name>
<comment type="caution">
    <text evidence="1">The sequence shown here is derived from an EMBL/GenBank/DDBJ whole genome shotgun (WGS) entry which is preliminary data.</text>
</comment>